<dbReference type="InterPro" id="IPR023157">
    <property type="entry name" value="AGR-C-984p-like_sf"/>
</dbReference>
<name>A0ABT3Z6J7_9HYPH</name>
<comment type="caution">
    <text evidence="1">The sequence shown here is derived from an EMBL/GenBank/DDBJ whole genome shotgun (WGS) entry which is preliminary data.</text>
</comment>
<accession>A0ABT3Z6J7</accession>
<dbReference type="InterPro" id="IPR010626">
    <property type="entry name" value="DUF1217"/>
</dbReference>
<organism evidence="1 2">
    <name type="scientific">Hoeflea algicola</name>
    <dbReference type="NCBI Taxonomy" id="2983763"/>
    <lineage>
        <taxon>Bacteria</taxon>
        <taxon>Pseudomonadati</taxon>
        <taxon>Pseudomonadota</taxon>
        <taxon>Alphaproteobacteria</taxon>
        <taxon>Hyphomicrobiales</taxon>
        <taxon>Rhizobiaceae</taxon>
        <taxon>Hoeflea</taxon>
    </lineage>
</organism>
<reference evidence="1" key="1">
    <citation type="submission" date="2022-10" db="EMBL/GenBank/DDBJ databases">
        <title>Hoeflea sp. G2-23, isolated from marine algae.</title>
        <authorList>
            <person name="Kristyanto S."/>
            <person name="Kim J.M."/>
            <person name="Jeon C.O."/>
        </authorList>
    </citation>
    <scope>NUCLEOTIDE SEQUENCE</scope>
    <source>
        <strain evidence="1">G2-23</strain>
    </source>
</reference>
<keyword evidence="2" id="KW-1185">Reference proteome</keyword>
<dbReference type="SUPFAM" id="SSF158837">
    <property type="entry name" value="AGR C 984p-like"/>
    <property type="match status" value="5"/>
</dbReference>
<sequence>MISSYQSYIFYTNDFNETLARAAADPIVNREAEYYRNTIGSITSVDEFLADDRVYAYAMKAYGLEEMAYAKAFIRKVLESDLTDTDSFANRLTDVKYKTLAAAYDFGNTVTSEIVQTTGQIDDLIGTYEQTIKNNDAVLRQETAYFTAVSKNFTNVDDLFKDTAARDYVFTTFGINSKTFDYETLRNVITSDIADPDSYVNAVLAPKVAEWNTLINDLRIQRSDGSNSAAQISKIDYLLSQYTKSIETVGNYYELAASFNFNADGSLDAGVEPMNDAQQKLVTERYVFSQPRLTTTGALINKQYYEETISGLTSLDDLLGNSRLSIMMLTAYGVPLSTSRSDVEWALKQDTSDLNGEIYTKSPELIALAKAFNFESDGSITPGKDIQDEAQLYTTTSNYIANYDDADDEKDAAAIAKYKLYIGLTANLDDFLSNQAAAVTIREFALKAFNISPDEVSTFKLKQVFTSDPYDPTSYVNKMKDDRFVQLAKAFNFTADGSIGAPRYAQSENEITRITKAYYTAYTRLDSSDTGKAAAEAEASYYRSKLQNLETVDQLLADPRLTNVLLVAEGLKPKDVTTETLRAVLTSDLGDPESFANLQTNISFQKIAGSFNFGADGVITTNETNSIQNDRGLVETQRLYLTQAIEEEAGEDSVGARLALYFERMAPTLTSTYEILADEALAQFFRTSFSISEETAASDIDVQKAMFERYFDIDDLLDPEKVDTMVQRFLALYDVENGAVDPVLSVFNNDASISFETVAALSQLRSSLY</sequence>
<proteinExistence type="predicted"/>
<dbReference type="Gene3D" id="1.10.3700.10">
    <property type="entry name" value="AGR C 984p-like"/>
    <property type="match status" value="3"/>
</dbReference>
<evidence type="ECO:0000313" key="2">
    <source>
        <dbReference type="Proteomes" id="UP001073227"/>
    </source>
</evidence>
<dbReference type="Pfam" id="PF06748">
    <property type="entry name" value="DUF1217"/>
    <property type="match status" value="3"/>
</dbReference>
<evidence type="ECO:0000313" key="1">
    <source>
        <dbReference type="EMBL" id="MCY0147399.1"/>
    </source>
</evidence>
<protein>
    <submittedName>
        <fullName evidence="1">DUF1217 domain-containing protein</fullName>
    </submittedName>
</protein>
<gene>
    <name evidence="1" type="ORF">OEG84_06660</name>
</gene>
<dbReference type="RefSeq" id="WP_267653004.1">
    <property type="nucleotide sequence ID" value="NZ_JAOVZR010000001.1"/>
</dbReference>
<dbReference type="Proteomes" id="UP001073227">
    <property type="component" value="Unassembled WGS sequence"/>
</dbReference>
<dbReference type="EMBL" id="JAOVZR010000001">
    <property type="protein sequence ID" value="MCY0147399.1"/>
    <property type="molecule type" value="Genomic_DNA"/>
</dbReference>